<name>A0A165AKG0_XYLHT</name>
<dbReference type="InParanoid" id="A0A165AKG0"/>
<dbReference type="EMBL" id="KV407462">
    <property type="protein sequence ID" value="KZF20632.1"/>
    <property type="molecule type" value="Genomic_DNA"/>
</dbReference>
<reference evidence="2 3" key="1">
    <citation type="journal article" date="2016" name="Fungal Biol.">
        <title>The genome of Xylona heveae provides a window into fungal endophytism.</title>
        <authorList>
            <person name="Gazis R."/>
            <person name="Kuo A."/>
            <person name="Riley R."/>
            <person name="LaButti K."/>
            <person name="Lipzen A."/>
            <person name="Lin J."/>
            <person name="Amirebrahimi M."/>
            <person name="Hesse C.N."/>
            <person name="Spatafora J.W."/>
            <person name="Henrissat B."/>
            <person name="Hainaut M."/>
            <person name="Grigoriev I.V."/>
            <person name="Hibbett D.S."/>
        </authorList>
    </citation>
    <scope>NUCLEOTIDE SEQUENCE [LARGE SCALE GENOMIC DNA]</scope>
    <source>
        <strain evidence="2 3">TC161</strain>
    </source>
</reference>
<dbReference type="Proteomes" id="UP000076632">
    <property type="component" value="Unassembled WGS sequence"/>
</dbReference>
<dbReference type="RefSeq" id="XP_018186187.1">
    <property type="nucleotide sequence ID" value="XM_018329514.1"/>
</dbReference>
<evidence type="ECO:0000256" key="1">
    <source>
        <dbReference type="SAM" id="MobiDB-lite"/>
    </source>
</evidence>
<dbReference type="GeneID" id="28894651"/>
<proteinExistence type="predicted"/>
<evidence type="ECO:0000313" key="3">
    <source>
        <dbReference type="Proteomes" id="UP000076632"/>
    </source>
</evidence>
<dbReference type="AlphaFoldDB" id="A0A165AKG0"/>
<feature type="region of interest" description="Disordered" evidence="1">
    <location>
        <begin position="119"/>
        <end position="138"/>
    </location>
</feature>
<protein>
    <submittedName>
        <fullName evidence="2">Uncharacterized protein</fullName>
    </submittedName>
</protein>
<sequence>MRSVTSVTSRHALAQLDPSCSSRLRRIRIHQGPGPHLTITSPGDARLLLLLLSPLSSSLPSLYWSLLRFSLTGSFVVLQLLSFLFKTSPSHDQQLVEKGHCQFPISSITKACPRPSLKQTPISPALPRRTVSPLSSPARLHGKKLSFRPLLGVSRFSTSTTLTTIDTSLMASAAQAIPGAGARQGYASQAANAGKLKLVNRLDESRSPYVSEAPAGVGLLM</sequence>
<gene>
    <name evidence="2" type="ORF">L228DRAFT_175727</name>
</gene>
<organism evidence="2 3">
    <name type="scientific">Xylona heveae (strain CBS 132557 / TC161)</name>
    <dbReference type="NCBI Taxonomy" id="1328760"/>
    <lineage>
        <taxon>Eukaryota</taxon>
        <taxon>Fungi</taxon>
        <taxon>Dikarya</taxon>
        <taxon>Ascomycota</taxon>
        <taxon>Pezizomycotina</taxon>
        <taxon>Xylonomycetes</taxon>
        <taxon>Xylonales</taxon>
        <taxon>Xylonaceae</taxon>
        <taxon>Xylona</taxon>
    </lineage>
</organism>
<evidence type="ECO:0000313" key="2">
    <source>
        <dbReference type="EMBL" id="KZF20632.1"/>
    </source>
</evidence>
<keyword evidence="3" id="KW-1185">Reference proteome</keyword>
<accession>A0A165AKG0</accession>